<evidence type="ECO:0000313" key="2">
    <source>
        <dbReference type="EMBL" id="GAC98651.1"/>
    </source>
</evidence>
<dbReference type="OrthoDB" id="5576752at2759"/>
<gene>
    <name evidence="2" type="ORF">PHSY_006245</name>
</gene>
<keyword evidence="1" id="KW-0472">Membrane</keyword>
<evidence type="ECO:0000256" key="1">
    <source>
        <dbReference type="SAM" id="Phobius"/>
    </source>
</evidence>
<dbReference type="AlphaFoldDB" id="R9PB96"/>
<dbReference type="EMBL" id="DF238821">
    <property type="protein sequence ID" value="GAC98651.1"/>
    <property type="molecule type" value="Genomic_DNA"/>
</dbReference>
<dbReference type="RefSeq" id="XP_012192238.1">
    <property type="nucleotide sequence ID" value="XM_012336848.1"/>
</dbReference>
<dbReference type="HOGENOM" id="CLU_1971509_0_0_1"/>
<sequence>MSGSVWPRAIFGGAVTIAIGYAIMKATTPTDQQFYDLTQTDPFFPLLNPRTLPHLPGHAAFRLLAFIGVLSTFNGQQRHGHCMPIRLSLSSSRRGVLPFFVDPPRSLSSDNRMLDIDNLFDPFLRYD</sequence>
<keyword evidence="1" id="KW-0812">Transmembrane</keyword>
<accession>R9PB96</accession>
<name>R9PB96_PSEHS</name>
<evidence type="ECO:0000313" key="3">
    <source>
        <dbReference type="Proteomes" id="UP000014071"/>
    </source>
</evidence>
<feature type="transmembrane region" description="Helical" evidence="1">
    <location>
        <begin position="6"/>
        <end position="24"/>
    </location>
</feature>
<organism evidence="2 3">
    <name type="scientific">Pseudozyma hubeiensis (strain SY62)</name>
    <name type="common">Yeast</name>
    <dbReference type="NCBI Taxonomy" id="1305764"/>
    <lineage>
        <taxon>Eukaryota</taxon>
        <taxon>Fungi</taxon>
        <taxon>Dikarya</taxon>
        <taxon>Basidiomycota</taxon>
        <taxon>Ustilaginomycotina</taxon>
        <taxon>Ustilaginomycetes</taxon>
        <taxon>Ustilaginales</taxon>
        <taxon>Ustilaginaceae</taxon>
        <taxon>Pseudozyma</taxon>
    </lineage>
</organism>
<keyword evidence="1" id="KW-1133">Transmembrane helix</keyword>
<protein>
    <submittedName>
        <fullName evidence="2">Uncharacterized protein</fullName>
    </submittedName>
</protein>
<dbReference type="GeneID" id="24111517"/>
<dbReference type="STRING" id="1305764.R9PB96"/>
<keyword evidence="3" id="KW-1185">Reference proteome</keyword>
<reference evidence="3" key="1">
    <citation type="journal article" date="2013" name="Genome Announc.">
        <title>Draft genome sequence of the basidiomycetous yeast-like fungus Pseudozyma hubeiensis SY62, which produces an abundant amount of the biosurfactant mannosylerythritol lipids.</title>
        <authorList>
            <person name="Konishi M."/>
            <person name="Hatada Y."/>
            <person name="Horiuchi J."/>
        </authorList>
    </citation>
    <scope>NUCLEOTIDE SEQUENCE [LARGE SCALE GENOMIC DNA]</scope>
    <source>
        <strain evidence="3">SY62</strain>
    </source>
</reference>
<dbReference type="Proteomes" id="UP000014071">
    <property type="component" value="Unassembled WGS sequence"/>
</dbReference>
<proteinExistence type="predicted"/>